<evidence type="ECO:0000313" key="5">
    <source>
        <dbReference type="Proteomes" id="UP000254107"/>
    </source>
</evidence>
<organism evidence="4 6">
    <name type="scientific">Moraxella lacunata</name>
    <dbReference type="NCBI Taxonomy" id="477"/>
    <lineage>
        <taxon>Bacteria</taxon>
        <taxon>Pseudomonadati</taxon>
        <taxon>Pseudomonadota</taxon>
        <taxon>Gammaproteobacteria</taxon>
        <taxon>Moraxellales</taxon>
        <taxon>Moraxellaceae</taxon>
        <taxon>Moraxella</taxon>
    </lineage>
</organism>
<evidence type="ECO:0000256" key="1">
    <source>
        <dbReference type="ARBA" id="ARBA00022649"/>
    </source>
</evidence>
<dbReference type="EMBL" id="UGQC01000001">
    <property type="protein sequence ID" value="STY99437.1"/>
    <property type="molecule type" value="Genomic_DNA"/>
</dbReference>
<dbReference type="SUPFAM" id="SSF143011">
    <property type="entry name" value="RelE-like"/>
    <property type="match status" value="1"/>
</dbReference>
<gene>
    <name evidence="4" type="primary">yafQ_2</name>
    <name evidence="4" type="ORF">NCTC10359_00412</name>
    <name evidence="3" type="ORF">NCTC7911_00813</name>
</gene>
<proteinExistence type="predicted"/>
<keyword evidence="5" id="KW-1185">Reference proteome</keyword>
<name>A0A378T5Z0_MORLA</name>
<dbReference type="NCBIfam" id="TIGR02385">
    <property type="entry name" value="RelE_StbE"/>
    <property type="match status" value="1"/>
</dbReference>
<accession>A0A378T5Z0</accession>
<dbReference type="Gene3D" id="3.30.2310.20">
    <property type="entry name" value="RelE-like"/>
    <property type="match status" value="1"/>
</dbReference>
<dbReference type="PIRSF" id="PIRSF006156">
    <property type="entry name" value="YafQ"/>
    <property type="match status" value="1"/>
</dbReference>
<dbReference type="Proteomes" id="UP000254437">
    <property type="component" value="Unassembled WGS sequence"/>
</dbReference>
<protein>
    <submittedName>
        <fullName evidence="4">mRNA interferase YafQ</fullName>
        <ecNumber evidence="4">3.1.-.-</ecNumber>
    </submittedName>
</protein>
<dbReference type="Proteomes" id="UP000254107">
    <property type="component" value="Unassembled WGS sequence"/>
</dbReference>
<feature type="active site" description="Proton donor" evidence="2">
    <location>
        <position position="85"/>
    </location>
</feature>
<sequence>MARSVSLTNQFKRDIKKQAVQLATPQWIEVMNCLINALPMPAKYHNHPLKGEWVGCMDCHIKPDLVLIYEFDGDDELILHRLGSHSELSIA</sequence>
<evidence type="ECO:0000313" key="6">
    <source>
        <dbReference type="Proteomes" id="UP000254437"/>
    </source>
</evidence>
<dbReference type="AlphaFoldDB" id="A0A378T5Z0"/>
<evidence type="ECO:0000313" key="3">
    <source>
        <dbReference type="EMBL" id="STY99437.1"/>
    </source>
</evidence>
<dbReference type="EMBL" id="UGQU01000001">
    <property type="protein sequence ID" value="STZ55814.1"/>
    <property type="molecule type" value="Genomic_DNA"/>
</dbReference>
<reference evidence="5 6" key="1">
    <citation type="submission" date="2018-06" db="EMBL/GenBank/DDBJ databases">
        <authorList>
            <consortium name="Pathogen Informatics"/>
            <person name="Doyle S."/>
        </authorList>
    </citation>
    <scope>NUCLEOTIDE SEQUENCE [LARGE SCALE GENOMIC DNA]</scope>
    <source>
        <strain evidence="4 6">NCTC10359</strain>
        <strain evidence="3 5">NCTC7911</strain>
    </source>
</reference>
<dbReference type="InterPro" id="IPR035093">
    <property type="entry name" value="RelE/ParE_toxin_dom_sf"/>
</dbReference>
<dbReference type="EC" id="3.1.-.-" evidence="4"/>
<dbReference type="InterPro" id="IPR004386">
    <property type="entry name" value="Toxin_YafQ-like"/>
</dbReference>
<keyword evidence="4" id="KW-0378">Hydrolase</keyword>
<dbReference type="PANTHER" id="PTHR40588">
    <property type="entry name" value="MRNA INTERFERASE TOXIN YAFQ"/>
    <property type="match status" value="1"/>
</dbReference>
<keyword evidence="1" id="KW-1277">Toxin-antitoxin system</keyword>
<dbReference type="GO" id="GO:0016787">
    <property type="term" value="F:hydrolase activity"/>
    <property type="evidence" value="ECO:0007669"/>
    <property type="project" value="UniProtKB-KW"/>
</dbReference>
<dbReference type="Pfam" id="PF15738">
    <property type="entry name" value="YafQ_toxin"/>
    <property type="match status" value="1"/>
</dbReference>
<evidence type="ECO:0000256" key="2">
    <source>
        <dbReference type="PIRSR" id="PIRSR006156-1"/>
    </source>
</evidence>
<dbReference type="GO" id="GO:0006415">
    <property type="term" value="P:translational termination"/>
    <property type="evidence" value="ECO:0007669"/>
    <property type="project" value="TreeGrafter"/>
</dbReference>
<dbReference type="GO" id="GO:0006402">
    <property type="term" value="P:mRNA catabolic process"/>
    <property type="evidence" value="ECO:0007669"/>
    <property type="project" value="TreeGrafter"/>
</dbReference>
<dbReference type="GO" id="GO:0004521">
    <property type="term" value="F:RNA endonuclease activity"/>
    <property type="evidence" value="ECO:0007669"/>
    <property type="project" value="TreeGrafter"/>
</dbReference>
<dbReference type="InterPro" id="IPR007712">
    <property type="entry name" value="RelE/ParE_toxin"/>
</dbReference>
<evidence type="ECO:0000313" key="4">
    <source>
        <dbReference type="EMBL" id="STZ55814.1"/>
    </source>
</evidence>
<dbReference type="PANTHER" id="PTHR40588:SF1">
    <property type="entry name" value="MRNA INTERFERASE TOXIN YAFQ"/>
    <property type="match status" value="1"/>
</dbReference>